<name>A0A2G9S4T6_AQUCT</name>
<gene>
    <name evidence="1" type="ORF">AB205_0003610</name>
</gene>
<organism evidence="1">
    <name type="scientific">Aquarana catesbeiana</name>
    <name type="common">American bullfrog</name>
    <name type="synonym">Rana catesbeiana</name>
    <dbReference type="NCBI Taxonomy" id="8400"/>
    <lineage>
        <taxon>Eukaryota</taxon>
        <taxon>Metazoa</taxon>
        <taxon>Chordata</taxon>
        <taxon>Craniata</taxon>
        <taxon>Vertebrata</taxon>
        <taxon>Euteleostomi</taxon>
        <taxon>Amphibia</taxon>
        <taxon>Batrachia</taxon>
        <taxon>Anura</taxon>
        <taxon>Neobatrachia</taxon>
        <taxon>Ranoidea</taxon>
        <taxon>Ranidae</taxon>
        <taxon>Aquarana</taxon>
    </lineage>
</organism>
<sequence>MLCYCILTLGPLCCQNTPISSAAGCLQAPIRARFSIRTVQQKPALMIYPAGMATHRSNFGWPLLHLTHFDLCVPSFYSCFYTGLSILMCALKAQDNQMQN</sequence>
<dbReference type="EMBL" id="KV925929">
    <property type="protein sequence ID" value="PIO35188.1"/>
    <property type="molecule type" value="Genomic_DNA"/>
</dbReference>
<proteinExistence type="predicted"/>
<protein>
    <submittedName>
        <fullName evidence="1">Uncharacterized protein</fullName>
    </submittedName>
</protein>
<evidence type="ECO:0000313" key="1">
    <source>
        <dbReference type="EMBL" id="PIO35188.1"/>
    </source>
</evidence>
<accession>A0A2G9S4T6</accession>
<reference evidence="1" key="1">
    <citation type="submission" date="2017-08" db="EMBL/GenBank/DDBJ databases">
        <title>Assembly of the North American Bullfrog Genome.</title>
        <authorList>
            <person name="Warren R.L."/>
            <person name="Vandervalk B.P."/>
            <person name="Kucuk E."/>
            <person name="Birol I."/>
            <person name="Helbing C."/>
            <person name="Pandoh P."/>
            <person name="Behsaz B."/>
            <person name="Mohamadi H."/>
            <person name="Chu J."/>
            <person name="Jackman S."/>
            <person name="Hammond S.A."/>
            <person name="Veldhoen N."/>
            <person name="Kirk H."/>
            <person name="Zhao Y."/>
            <person name="Coope R."/>
            <person name="Pleasance S."/>
            <person name="Moore R."/>
            <person name="Holt R."/>
        </authorList>
    </citation>
    <scope>NUCLEOTIDE SEQUENCE</scope>
    <source>
        <strain evidence="1">Bruno</strain>
        <tissue evidence="1">Liver</tissue>
    </source>
</reference>
<dbReference type="AlphaFoldDB" id="A0A2G9S4T6"/>